<dbReference type="Proteomes" id="UP000736583">
    <property type="component" value="Unassembled WGS sequence"/>
</dbReference>
<sequence>MNSLFDLKANETTTRKEIIAGLTSFFAAAYIIAVNPSILSDAGIPMEAGVIATVLATFVGCLLTAFLAKAPMILVPGMGINAMFSYTIVKTMGLSWQQALAAVFIAGILFSVVAFTKLGAIITESIPTSLKEAINVGIGLMITFIGLQKSGIIVSNEITFVTLGDLSNPTVYITLITLVIALVLFIKDVPGNFLISMIAGTLISAGFGLVDLTNVTLSGFSLESYKDVIGHIDFSNMFSSSFIVATFSILLVLIFENLGLIHGQINVMLHKPEKFKKSFQASAISVINCALVGTSPTVVSIEGAAGIAAGGKSGLTSLVAGILFLLTIVFMPVIKIIPNSAIAPILIIIGSLMIKNALNIDFNDFTEGFPAFLIIVMVPLTFSIVDGMAFGFVAYPIVKFASKKHKEVSLPMYIISIMFLINFILHAIG</sequence>
<evidence type="ECO:0000256" key="6">
    <source>
        <dbReference type="ARBA" id="ARBA00023136"/>
    </source>
</evidence>
<keyword evidence="4 7" id="KW-0812">Transmembrane</keyword>
<comment type="subcellular location">
    <subcellularLocation>
        <location evidence="1">Membrane</location>
        <topology evidence="1">Multi-pass membrane protein</topology>
    </subcellularLocation>
</comment>
<dbReference type="PANTHER" id="PTHR43337">
    <property type="entry name" value="XANTHINE/URACIL PERMEASE C887.17-RELATED"/>
    <property type="match status" value="1"/>
</dbReference>
<comment type="caution">
    <text evidence="8">The sequence shown here is derived from an EMBL/GenBank/DDBJ whole genome shotgun (WGS) entry which is preliminary data.</text>
</comment>
<evidence type="ECO:0000256" key="4">
    <source>
        <dbReference type="ARBA" id="ARBA00022692"/>
    </source>
</evidence>
<reference evidence="8 9" key="1">
    <citation type="submission" date="2021-06" db="EMBL/GenBank/DDBJ databases">
        <authorList>
            <person name="Sun Q."/>
            <person name="Li D."/>
        </authorList>
    </citation>
    <scope>NUCLEOTIDE SEQUENCE [LARGE SCALE GENOMIC DNA]</scope>
    <source>
        <strain evidence="8 9">MSJ-4</strain>
    </source>
</reference>
<feature type="transmembrane region" description="Helical" evidence="7">
    <location>
        <begin position="237"/>
        <end position="260"/>
    </location>
</feature>
<feature type="transmembrane region" description="Helical" evidence="7">
    <location>
        <begin position="44"/>
        <end position="66"/>
    </location>
</feature>
<evidence type="ECO:0000256" key="5">
    <source>
        <dbReference type="ARBA" id="ARBA00022989"/>
    </source>
</evidence>
<comment type="similarity">
    <text evidence="2">Belongs to the nucleobase:cation symporter-2 (NCS2) (TC 2.A.40) family. Azg-like subfamily.</text>
</comment>
<evidence type="ECO:0000256" key="2">
    <source>
        <dbReference type="ARBA" id="ARBA00005697"/>
    </source>
</evidence>
<feature type="transmembrane region" description="Helical" evidence="7">
    <location>
        <begin position="193"/>
        <end position="217"/>
    </location>
</feature>
<accession>A0ABS6F325</accession>
<feature type="transmembrane region" description="Helical" evidence="7">
    <location>
        <begin position="370"/>
        <end position="398"/>
    </location>
</feature>
<feature type="transmembrane region" description="Helical" evidence="7">
    <location>
        <begin position="99"/>
        <end position="122"/>
    </location>
</feature>
<evidence type="ECO:0000256" key="3">
    <source>
        <dbReference type="ARBA" id="ARBA00022448"/>
    </source>
</evidence>
<keyword evidence="3" id="KW-0813">Transport</keyword>
<dbReference type="InterPro" id="IPR006043">
    <property type="entry name" value="NCS2"/>
</dbReference>
<evidence type="ECO:0000313" key="9">
    <source>
        <dbReference type="Proteomes" id="UP000736583"/>
    </source>
</evidence>
<keyword evidence="9" id="KW-1185">Reference proteome</keyword>
<feature type="transmembrane region" description="Helical" evidence="7">
    <location>
        <begin position="18"/>
        <end position="38"/>
    </location>
</feature>
<evidence type="ECO:0000313" key="8">
    <source>
        <dbReference type="EMBL" id="MBU5592904.1"/>
    </source>
</evidence>
<feature type="transmembrane region" description="Helical" evidence="7">
    <location>
        <begin position="166"/>
        <end position="186"/>
    </location>
</feature>
<evidence type="ECO:0000256" key="7">
    <source>
        <dbReference type="SAM" id="Phobius"/>
    </source>
</evidence>
<feature type="transmembrane region" description="Helical" evidence="7">
    <location>
        <begin position="134"/>
        <end position="154"/>
    </location>
</feature>
<feature type="transmembrane region" description="Helical" evidence="7">
    <location>
        <begin position="313"/>
        <end position="334"/>
    </location>
</feature>
<protein>
    <submittedName>
        <fullName evidence="8">NCS2 family permease</fullName>
    </submittedName>
</protein>
<feature type="transmembrane region" description="Helical" evidence="7">
    <location>
        <begin position="410"/>
        <end position="428"/>
    </location>
</feature>
<dbReference type="PANTHER" id="PTHR43337:SF2">
    <property type="entry name" value="XANTHINE_URACIL PERMEASE"/>
    <property type="match status" value="1"/>
</dbReference>
<gene>
    <name evidence="8" type="ORF">KQI89_14210</name>
</gene>
<keyword evidence="6 7" id="KW-0472">Membrane</keyword>
<name>A0ABS6F325_9CLOT</name>
<dbReference type="Pfam" id="PF00860">
    <property type="entry name" value="Xan_ur_permease"/>
    <property type="match status" value="1"/>
</dbReference>
<organism evidence="8 9">
    <name type="scientific">Clostridium simiarum</name>
    <dbReference type="NCBI Taxonomy" id="2841506"/>
    <lineage>
        <taxon>Bacteria</taxon>
        <taxon>Bacillati</taxon>
        <taxon>Bacillota</taxon>
        <taxon>Clostridia</taxon>
        <taxon>Eubacteriales</taxon>
        <taxon>Clostridiaceae</taxon>
        <taxon>Clostridium</taxon>
    </lineage>
</organism>
<feature type="transmembrane region" description="Helical" evidence="7">
    <location>
        <begin position="281"/>
        <end position="301"/>
    </location>
</feature>
<evidence type="ECO:0000256" key="1">
    <source>
        <dbReference type="ARBA" id="ARBA00004141"/>
    </source>
</evidence>
<dbReference type="InterPro" id="IPR045018">
    <property type="entry name" value="Azg-like"/>
</dbReference>
<feature type="transmembrane region" description="Helical" evidence="7">
    <location>
        <begin position="341"/>
        <end position="358"/>
    </location>
</feature>
<proteinExistence type="inferred from homology"/>
<feature type="transmembrane region" description="Helical" evidence="7">
    <location>
        <begin position="73"/>
        <end position="93"/>
    </location>
</feature>
<dbReference type="EMBL" id="JAHLQL010000005">
    <property type="protein sequence ID" value="MBU5592904.1"/>
    <property type="molecule type" value="Genomic_DNA"/>
</dbReference>
<keyword evidence="5 7" id="KW-1133">Transmembrane helix</keyword>